<sequence length="26" mass="2891">MLVFSINLLLKNTTPFLSSCGFDCRA</sequence>
<evidence type="ECO:0000313" key="1">
    <source>
        <dbReference type="EMBL" id="MBX55532.1"/>
    </source>
</evidence>
<proteinExistence type="predicted"/>
<dbReference type="EMBL" id="GGEC01075048">
    <property type="protein sequence ID" value="MBX55532.1"/>
    <property type="molecule type" value="Transcribed_RNA"/>
</dbReference>
<protein>
    <submittedName>
        <fullName evidence="1">Uncharacterized protein</fullName>
    </submittedName>
</protein>
<dbReference type="AlphaFoldDB" id="A0A2P2PLC5"/>
<accession>A0A2P2PLC5</accession>
<organism evidence="1">
    <name type="scientific">Rhizophora mucronata</name>
    <name type="common">Asiatic mangrove</name>
    <dbReference type="NCBI Taxonomy" id="61149"/>
    <lineage>
        <taxon>Eukaryota</taxon>
        <taxon>Viridiplantae</taxon>
        <taxon>Streptophyta</taxon>
        <taxon>Embryophyta</taxon>
        <taxon>Tracheophyta</taxon>
        <taxon>Spermatophyta</taxon>
        <taxon>Magnoliopsida</taxon>
        <taxon>eudicotyledons</taxon>
        <taxon>Gunneridae</taxon>
        <taxon>Pentapetalae</taxon>
        <taxon>rosids</taxon>
        <taxon>fabids</taxon>
        <taxon>Malpighiales</taxon>
        <taxon>Rhizophoraceae</taxon>
        <taxon>Rhizophora</taxon>
    </lineage>
</organism>
<reference evidence="1" key="1">
    <citation type="submission" date="2018-02" db="EMBL/GenBank/DDBJ databases">
        <title>Rhizophora mucronata_Transcriptome.</title>
        <authorList>
            <person name="Meera S.P."/>
            <person name="Sreeshan A."/>
            <person name="Augustine A."/>
        </authorList>
    </citation>
    <scope>NUCLEOTIDE SEQUENCE</scope>
    <source>
        <tissue evidence="1">Leaf</tissue>
    </source>
</reference>
<name>A0A2P2PLC5_RHIMU</name>